<dbReference type="InterPro" id="IPR046738">
    <property type="entry name" value="DUF6788"/>
</dbReference>
<comment type="caution">
    <text evidence="3">The sequence shown here is derived from an EMBL/GenBank/DDBJ whole genome shotgun (WGS) entry which is preliminary data.</text>
</comment>
<evidence type="ECO:0000256" key="1">
    <source>
        <dbReference type="SAM" id="MobiDB-lite"/>
    </source>
</evidence>
<evidence type="ECO:0000313" key="4">
    <source>
        <dbReference type="Proteomes" id="UP000749311"/>
    </source>
</evidence>
<evidence type="ECO:0000313" key="3">
    <source>
        <dbReference type="EMBL" id="NIH56596.1"/>
    </source>
</evidence>
<proteinExistence type="predicted"/>
<reference evidence="3 4" key="1">
    <citation type="submission" date="2020-02" db="EMBL/GenBank/DDBJ databases">
        <title>Sequencing the genomes of 1000 actinobacteria strains.</title>
        <authorList>
            <person name="Klenk H.-P."/>
        </authorList>
    </citation>
    <scope>NUCLEOTIDE SEQUENCE [LARGE SCALE GENOMIC DNA]</scope>
    <source>
        <strain evidence="3 4">DSM 19609</strain>
    </source>
</reference>
<feature type="region of interest" description="Disordered" evidence="1">
    <location>
        <begin position="112"/>
        <end position="138"/>
    </location>
</feature>
<keyword evidence="4" id="KW-1185">Reference proteome</keyword>
<evidence type="ECO:0000259" key="2">
    <source>
        <dbReference type="Pfam" id="PF20586"/>
    </source>
</evidence>
<dbReference type="Pfam" id="PF20586">
    <property type="entry name" value="DUF6788"/>
    <property type="match status" value="1"/>
</dbReference>
<protein>
    <recommendedName>
        <fullName evidence="2">DUF6788 domain-containing protein</fullName>
    </recommendedName>
</protein>
<feature type="domain" description="DUF6788" evidence="2">
    <location>
        <begin position="7"/>
        <end position="81"/>
    </location>
</feature>
<accession>A0ABX0SF44</accession>
<name>A0ABX0SF44_9ACTN</name>
<gene>
    <name evidence="3" type="ORF">FB473_001241</name>
</gene>
<sequence length="138" mass="15651">MEQWTDDELYAERRRLADSLPGLADFTPASLHEEWRRCGKPTCRCARKGDPGHGPRYTLVRRRMGRVVTRRVPAVMVAEFEERTKRWAQFQQACSRLAEVNAELDRRRLLGEAGAGRSATGAERQGGATRVTRSARPV</sequence>
<dbReference type="Proteomes" id="UP000749311">
    <property type="component" value="Unassembled WGS sequence"/>
</dbReference>
<dbReference type="EMBL" id="JAAMOZ010000001">
    <property type="protein sequence ID" value="NIH56596.1"/>
    <property type="molecule type" value="Genomic_DNA"/>
</dbReference>
<organism evidence="3 4">
    <name type="scientific">Brooklawnia cerclae</name>
    <dbReference type="NCBI Taxonomy" id="349934"/>
    <lineage>
        <taxon>Bacteria</taxon>
        <taxon>Bacillati</taxon>
        <taxon>Actinomycetota</taxon>
        <taxon>Actinomycetes</taxon>
        <taxon>Propionibacteriales</taxon>
        <taxon>Propionibacteriaceae</taxon>
        <taxon>Brooklawnia</taxon>
    </lineage>
</organism>
<dbReference type="RefSeq" id="WP_167165652.1">
    <property type="nucleotide sequence ID" value="NZ_BAAAOO010000015.1"/>
</dbReference>